<dbReference type="Proteomes" id="UP001412067">
    <property type="component" value="Unassembled WGS sequence"/>
</dbReference>
<reference evidence="1 2" key="1">
    <citation type="journal article" date="2022" name="Nat. Plants">
        <title>Genomes of leafy and leafless Platanthera orchids illuminate the evolution of mycoheterotrophy.</title>
        <authorList>
            <person name="Li M.H."/>
            <person name="Liu K.W."/>
            <person name="Li Z."/>
            <person name="Lu H.C."/>
            <person name="Ye Q.L."/>
            <person name="Zhang D."/>
            <person name="Wang J.Y."/>
            <person name="Li Y.F."/>
            <person name="Zhong Z.M."/>
            <person name="Liu X."/>
            <person name="Yu X."/>
            <person name="Liu D.K."/>
            <person name="Tu X.D."/>
            <person name="Liu B."/>
            <person name="Hao Y."/>
            <person name="Liao X.Y."/>
            <person name="Jiang Y.T."/>
            <person name="Sun W.H."/>
            <person name="Chen J."/>
            <person name="Chen Y.Q."/>
            <person name="Ai Y."/>
            <person name="Zhai J.W."/>
            <person name="Wu S.S."/>
            <person name="Zhou Z."/>
            <person name="Hsiao Y.Y."/>
            <person name="Wu W.L."/>
            <person name="Chen Y.Y."/>
            <person name="Lin Y.F."/>
            <person name="Hsu J.L."/>
            <person name="Li C.Y."/>
            <person name="Wang Z.W."/>
            <person name="Zhao X."/>
            <person name="Zhong W.Y."/>
            <person name="Ma X.K."/>
            <person name="Ma L."/>
            <person name="Huang J."/>
            <person name="Chen G.Z."/>
            <person name="Huang M.Z."/>
            <person name="Huang L."/>
            <person name="Peng D.H."/>
            <person name="Luo Y.B."/>
            <person name="Zou S.Q."/>
            <person name="Chen S.P."/>
            <person name="Lan S."/>
            <person name="Tsai W.C."/>
            <person name="Van de Peer Y."/>
            <person name="Liu Z.J."/>
        </authorList>
    </citation>
    <scope>NUCLEOTIDE SEQUENCE [LARGE SCALE GENOMIC DNA]</scope>
    <source>
        <strain evidence="1">Lor288</strain>
    </source>
</reference>
<proteinExistence type="predicted"/>
<name>A0ABR2M5W8_9ASPA</name>
<comment type="caution">
    <text evidence="1">The sequence shown here is derived from an EMBL/GenBank/DDBJ whole genome shotgun (WGS) entry which is preliminary data.</text>
</comment>
<sequence>MSLSRPETLLRRPPREIPALFCNDHPPPRFLRPISFRSSAFSGRNLQLTGPTKVLPVLKAMISETPSAVSDTEILFSETFPLRRTNTVEGKVFVKIDRLDDDGTRLRLVVGCNFEGKWIMHWGVTYSGDLSRWEVKRTPKVSFHLANLRLQSISNVQDTR</sequence>
<organism evidence="1 2">
    <name type="scientific">Platanthera guangdongensis</name>
    <dbReference type="NCBI Taxonomy" id="2320717"/>
    <lineage>
        <taxon>Eukaryota</taxon>
        <taxon>Viridiplantae</taxon>
        <taxon>Streptophyta</taxon>
        <taxon>Embryophyta</taxon>
        <taxon>Tracheophyta</taxon>
        <taxon>Spermatophyta</taxon>
        <taxon>Magnoliopsida</taxon>
        <taxon>Liliopsida</taxon>
        <taxon>Asparagales</taxon>
        <taxon>Orchidaceae</taxon>
        <taxon>Orchidoideae</taxon>
        <taxon>Orchideae</taxon>
        <taxon>Orchidinae</taxon>
        <taxon>Platanthera</taxon>
    </lineage>
</organism>
<gene>
    <name evidence="1" type="ORF">KSP40_PGU021673</name>
</gene>
<evidence type="ECO:0000313" key="2">
    <source>
        <dbReference type="Proteomes" id="UP001412067"/>
    </source>
</evidence>
<accession>A0ABR2M5W8</accession>
<dbReference type="EMBL" id="JBBWWR010000012">
    <property type="protein sequence ID" value="KAK8959046.1"/>
    <property type="molecule type" value="Genomic_DNA"/>
</dbReference>
<protein>
    <submittedName>
        <fullName evidence="1">Uncharacterized protein</fullName>
    </submittedName>
</protein>
<evidence type="ECO:0000313" key="1">
    <source>
        <dbReference type="EMBL" id="KAK8959046.1"/>
    </source>
</evidence>
<keyword evidence="2" id="KW-1185">Reference proteome</keyword>